<organism evidence="1 2">
    <name type="scientific">Caldicoprobacter faecalis</name>
    <dbReference type="NCBI Taxonomy" id="937334"/>
    <lineage>
        <taxon>Bacteria</taxon>
        <taxon>Bacillati</taxon>
        <taxon>Bacillota</taxon>
        <taxon>Clostridia</taxon>
        <taxon>Caldicoprobacterales</taxon>
        <taxon>Caldicoprobacteraceae</taxon>
        <taxon>Caldicoprobacter</taxon>
    </lineage>
</organism>
<dbReference type="STRING" id="937334.SAMN05444406_10330"/>
<accession>A0A1I5SSD1</accession>
<evidence type="ECO:0000313" key="2">
    <source>
        <dbReference type="Proteomes" id="UP000198577"/>
    </source>
</evidence>
<dbReference type="OrthoDB" id="43591at2"/>
<sequence>MVLDNTKIQEYESFLNKIPGIISSKIVLNQEGNIIELHILASTARNPKQISRDVQSALMAKYGIPLDHKVISIAQIQDESEICYSNSRLVLKNISISMEDSQIEARVVLTKDDKVFEGVSRGINFTQGRFRALAEATINAIQQFLGGECVFSVIDIQKTTISGKPVCIVAVSQVAEQIENFLVGSSPIEQDDNKAVVKAVLDALNRKLGKYA</sequence>
<dbReference type="RefSeq" id="WP_025748689.1">
    <property type="nucleotide sequence ID" value="NZ_FOXR01000003.1"/>
</dbReference>
<evidence type="ECO:0000313" key="1">
    <source>
        <dbReference type="EMBL" id="SFP73541.1"/>
    </source>
</evidence>
<dbReference type="EMBL" id="FOXR01000003">
    <property type="protein sequence ID" value="SFP73541.1"/>
    <property type="molecule type" value="Genomic_DNA"/>
</dbReference>
<gene>
    <name evidence="1" type="ORF">SAMN05444406_10330</name>
</gene>
<keyword evidence="2" id="KW-1185">Reference proteome</keyword>
<name>A0A1I5SSD1_9FIRM</name>
<proteinExistence type="predicted"/>
<dbReference type="Proteomes" id="UP000198577">
    <property type="component" value="Unassembled WGS sequence"/>
</dbReference>
<reference evidence="1 2" key="1">
    <citation type="submission" date="2016-10" db="EMBL/GenBank/DDBJ databases">
        <authorList>
            <person name="de Groot N.N."/>
        </authorList>
    </citation>
    <scope>NUCLEOTIDE SEQUENCE [LARGE SCALE GENOMIC DNA]</scope>
    <source>
        <strain evidence="1 2">DSM 20678</strain>
    </source>
</reference>
<dbReference type="AlphaFoldDB" id="A0A1I5SSD1"/>
<protein>
    <submittedName>
        <fullName evidence="1">Uncharacterized protein</fullName>
    </submittedName>
</protein>